<evidence type="ECO:0000313" key="3">
    <source>
        <dbReference type="Proteomes" id="UP000314294"/>
    </source>
</evidence>
<comment type="caution">
    <text evidence="2">The sequence shown here is derived from an EMBL/GenBank/DDBJ whole genome shotgun (WGS) entry which is preliminary data.</text>
</comment>
<protein>
    <submittedName>
        <fullName evidence="2">Uncharacterized protein</fullName>
    </submittedName>
</protein>
<proteinExistence type="predicted"/>
<sequence length="226" mass="25047">MPRREPVASASSASSAASFSLHLFFNLTELIYLEMGLNVSSKTKPPPQLFSVRKRLFPAASQPVFMGCWKKVDKKPRGGCGNEQRTTRRACGYTGWNNNAPRGDFEIPDPDYWRRSELHVAFRGPGRRARRGLPPPPDDTDEVIPIVVSPAMPLDGGGTLASQCRRSDWPTVSPETRRKSIGSSRCYYAVDPRWVRGKKKKSCLDGEKRQKECEMFLGGEGEGGGG</sequence>
<reference evidence="2 3" key="1">
    <citation type="submission" date="2019-03" db="EMBL/GenBank/DDBJ databases">
        <title>First draft genome of Liparis tanakae, snailfish: a comprehensive survey of snailfish specific genes.</title>
        <authorList>
            <person name="Kim W."/>
            <person name="Song I."/>
            <person name="Jeong J.-H."/>
            <person name="Kim D."/>
            <person name="Kim S."/>
            <person name="Ryu S."/>
            <person name="Song J.Y."/>
            <person name="Lee S.K."/>
        </authorList>
    </citation>
    <scope>NUCLEOTIDE SEQUENCE [LARGE SCALE GENOMIC DNA]</scope>
    <source>
        <tissue evidence="2">Muscle</tissue>
    </source>
</reference>
<evidence type="ECO:0000313" key="2">
    <source>
        <dbReference type="EMBL" id="TNN72821.1"/>
    </source>
</evidence>
<gene>
    <name evidence="2" type="ORF">EYF80_016932</name>
</gene>
<feature type="region of interest" description="Disordered" evidence="1">
    <location>
        <begin position="157"/>
        <end position="177"/>
    </location>
</feature>
<name>A0A4Z2I4X4_9TELE</name>
<dbReference type="EMBL" id="SRLO01000132">
    <property type="protein sequence ID" value="TNN72821.1"/>
    <property type="molecule type" value="Genomic_DNA"/>
</dbReference>
<dbReference type="AlphaFoldDB" id="A0A4Z2I4X4"/>
<organism evidence="2 3">
    <name type="scientific">Liparis tanakae</name>
    <name type="common">Tanaka's snailfish</name>
    <dbReference type="NCBI Taxonomy" id="230148"/>
    <lineage>
        <taxon>Eukaryota</taxon>
        <taxon>Metazoa</taxon>
        <taxon>Chordata</taxon>
        <taxon>Craniata</taxon>
        <taxon>Vertebrata</taxon>
        <taxon>Euteleostomi</taxon>
        <taxon>Actinopterygii</taxon>
        <taxon>Neopterygii</taxon>
        <taxon>Teleostei</taxon>
        <taxon>Neoteleostei</taxon>
        <taxon>Acanthomorphata</taxon>
        <taxon>Eupercaria</taxon>
        <taxon>Perciformes</taxon>
        <taxon>Cottioidei</taxon>
        <taxon>Cottales</taxon>
        <taxon>Liparidae</taxon>
        <taxon>Liparis</taxon>
    </lineage>
</organism>
<dbReference type="Proteomes" id="UP000314294">
    <property type="component" value="Unassembled WGS sequence"/>
</dbReference>
<keyword evidence="3" id="KW-1185">Reference proteome</keyword>
<evidence type="ECO:0000256" key="1">
    <source>
        <dbReference type="SAM" id="MobiDB-lite"/>
    </source>
</evidence>
<accession>A0A4Z2I4X4</accession>